<dbReference type="NCBIfam" id="TIGR00205">
    <property type="entry name" value="fliE"/>
    <property type="match status" value="1"/>
</dbReference>
<dbReference type="GO" id="GO:0071973">
    <property type="term" value="P:bacterial-type flagellum-dependent cell motility"/>
    <property type="evidence" value="ECO:0007669"/>
    <property type="project" value="InterPro"/>
</dbReference>
<dbReference type="GO" id="GO:0009425">
    <property type="term" value="C:bacterial-type flagellum basal body"/>
    <property type="evidence" value="ECO:0007669"/>
    <property type="project" value="UniProtKB-SubCell"/>
</dbReference>
<dbReference type="GO" id="GO:0005198">
    <property type="term" value="F:structural molecule activity"/>
    <property type="evidence" value="ECO:0007669"/>
    <property type="project" value="UniProtKB-UniRule"/>
</dbReference>
<accession>A0A3N7HZW2</accession>
<dbReference type="HAMAP" id="MF_00724">
    <property type="entry name" value="FliE"/>
    <property type="match status" value="1"/>
</dbReference>
<dbReference type="Pfam" id="PF02049">
    <property type="entry name" value="FliE"/>
    <property type="match status" value="1"/>
</dbReference>
<evidence type="ECO:0000313" key="6">
    <source>
        <dbReference type="EMBL" id="RQP26661.1"/>
    </source>
</evidence>
<keyword evidence="6" id="KW-0969">Cilium</keyword>
<organism evidence="6 7">
    <name type="scientific">Piscinibacter terrae</name>
    <dbReference type="NCBI Taxonomy" id="2496871"/>
    <lineage>
        <taxon>Bacteria</taxon>
        <taxon>Pseudomonadati</taxon>
        <taxon>Pseudomonadota</taxon>
        <taxon>Betaproteobacteria</taxon>
        <taxon>Burkholderiales</taxon>
        <taxon>Sphaerotilaceae</taxon>
        <taxon>Piscinibacter</taxon>
    </lineage>
</organism>
<evidence type="ECO:0000256" key="1">
    <source>
        <dbReference type="ARBA" id="ARBA00004117"/>
    </source>
</evidence>
<evidence type="ECO:0000313" key="7">
    <source>
        <dbReference type="Proteomes" id="UP000267464"/>
    </source>
</evidence>
<keyword evidence="6" id="KW-0282">Flagellum</keyword>
<dbReference type="InterPro" id="IPR001624">
    <property type="entry name" value="FliE"/>
</dbReference>
<dbReference type="PRINTS" id="PR01006">
    <property type="entry name" value="FLGHOOKFLIE"/>
</dbReference>
<dbReference type="AlphaFoldDB" id="A0A3N7HZW2"/>
<keyword evidence="7" id="KW-1185">Reference proteome</keyword>
<dbReference type="PANTHER" id="PTHR34653:SF1">
    <property type="entry name" value="FLAGELLAR HOOK-BASAL BODY COMPLEX PROTEIN FLIE"/>
    <property type="match status" value="1"/>
</dbReference>
<keyword evidence="3 4" id="KW-0975">Bacterial flagellum</keyword>
<comment type="subcellular location">
    <subcellularLocation>
        <location evidence="1 4">Bacterial flagellum basal body</location>
    </subcellularLocation>
</comment>
<gene>
    <name evidence="4 6" type="primary">fliE</name>
    <name evidence="6" type="ORF">DZC73_06600</name>
</gene>
<keyword evidence="6" id="KW-0966">Cell projection</keyword>
<sequence>MTPESISALGAVAQDPASAADLAQLSPQQAAQPQGKTFATWMSQEVASVNQQMVSAEQGLQQLASGAPVSLHEVMMRAEEARLSFQLMVQMRNKVLEAYQDIMRMQA</sequence>
<dbReference type="Proteomes" id="UP000267464">
    <property type="component" value="Unassembled WGS sequence"/>
</dbReference>
<evidence type="ECO:0000256" key="3">
    <source>
        <dbReference type="ARBA" id="ARBA00023143"/>
    </source>
</evidence>
<name>A0A3N7HZW2_9BURK</name>
<dbReference type="PANTHER" id="PTHR34653">
    <property type="match status" value="1"/>
</dbReference>
<evidence type="ECO:0000256" key="2">
    <source>
        <dbReference type="ARBA" id="ARBA00009272"/>
    </source>
</evidence>
<comment type="caution">
    <text evidence="6">The sequence shown here is derived from an EMBL/GenBank/DDBJ whole genome shotgun (WGS) entry which is preliminary data.</text>
</comment>
<dbReference type="GO" id="GO:0003774">
    <property type="term" value="F:cytoskeletal motor activity"/>
    <property type="evidence" value="ECO:0007669"/>
    <property type="project" value="InterPro"/>
</dbReference>
<evidence type="ECO:0000256" key="4">
    <source>
        <dbReference type="HAMAP-Rule" id="MF_00724"/>
    </source>
</evidence>
<dbReference type="EMBL" id="QUSW01000001">
    <property type="protein sequence ID" value="RQP26661.1"/>
    <property type="molecule type" value="Genomic_DNA"/>
</dbReference>
<comment type="similarity">
    <text evidence="2 4">Belongs to the FliE family.</text>
</comment>
<protein>
    <recommendedName>
        <fullName evidence="4 5">Flagellar hook-basal body complex protein FliE</fullName>
    </recommendedName>
</protein>
<proteinExistence type="inferred from homology"/>
<evidence type="ECO:0000256" key="5">
    <source>
        <dbReference type="NCBIfam" id="TIGR00205"/>
    </source>
</evidence>
<dbReference type="OrthoDB" id="8909229at2"/>
<reference evidence="6 7" key="1">
    <citation type="submission" date="2018-08" db="EMBL/GenBank/DDBJ databases">
        <authorList>
            <person name="Khan S.A."/>
            <person name="Jeon C.O."/>
            <person name="Chun B.H."/>
            <person name="Jeong S.E."/>
        </authorList>
    </citation>
    <scope>NUCLEOTIDE SEQUENCE [LARGE SCALE GENOMIC DNA]</scope>
    <source>
        <strain evidence="6 7">S-16</strain>
    </source>
</reference>
<dbReference type="RefSeq" id="WP_124539353.1">
    <property type="nucleotide sequence ID" value="NZ_QUSW01000001.1"/>
</dbReference>
<reference evidence="6 7" key="2">
    <citation type="submission" date="2018-12" db="EMBL/GenBank/DDBJ databases">
        <title>Rhizobacter gummiphilus sp. nov., a rubber-degrading bacterium isolated from the soil of a botanical garden in Japan.</title>
        <authorList>
            <person name="Shunsuke S.S."/>
        </authorList>
    </citation>
    <scope>NUCLEOTIDE SEQUENCE [LARGE SCALE GENOMIC DNA]</scope>
    <source>
        <strain evidence="6 7">S-16</strain>
    </source>
</reference>